<evidence type="ECO:0000313" key="6">
    <source>
        <dbReference type="EMBL" id="MEX4010031.1"/>
    </source>
</evidence>
<dbReference type="CDD" id="cd13692">
    <property type="entry name" value="PBP2_BztA"/>
    <property type="match status" value="1"/>
</dbReference>
<keyword evidence="2" id="KW-0813">Transport</keyword>
<comment type="caution">
    <text evidence="6">The sequence shown here is derived from an EMBL/GenBank/DDBJ whole genome shotgun (WGS) entry which is preliminary data.</text>
</comment>
<feature type="domain" description="Solute-binding protein family 3/N-terminal" evidence="5">
    <location>
        <begin position="34"/>
        <end position="264"/>
    </location>
</feature>
<proteinExistence type="inferred from homology"/>
<organism evidence="6 7">
    <name type="scientific">Neoaquamicrobium sediminum</name>
    <dbReference type="NCBI Taxonomy" id="1849104"/>
    <lineage>
        <taxon>Bacteria</taxon>
        <taxon>Pseudomonadati</taxon>
        <taxon>Pseudomonadota</taxon>
        <taxon>Alphaproteobacteria</taxon>
        <taxon>Hyphomicrobiales</taxon>
        <taxon>Phyllobacteriaceae</taxon>
        <taxon>Neoaquamicrobium</taxon>
    </lineage>
</organism>
<comment type="similarity">
    <text evidence="1">Belongs to the bacterial solute-binding protein 3 family.</text>
</comment>
<evidence type="ECO:0000256" key="1">
    <source>
        <dbReference type="ARBA" id="ARBA00010333"/>
    </source>
</evidence>
<dbReference type="EMBL" id="JAZHFV010000008">
    <property type="protein sequence ID" value="MEX4010031.1"/>
    <property type="molecule type" value="Genomic_DNA"/>
</dbReference>
<sequence length="340" mass="36418">MKELKPLYLAAAAIAMPFTAHAGVTIDTIKQRGELNCGVSTGTSIGKSTLDDQGNWTGFEADFCRAVAAAVLGDGTKVNFVPLEFKNAFASLQSSSVDMLARSATWTFSRDNDLAFEWAGVYLYDGQGFLVSKDSGIAEAAQLSGASICVTSGTTTELNLADYFRANGLEYTPITVSSPDQSTANLEAGRCDAYTNEVGGLASYRLGLSEPDNYVILPDIISKEPLGPVVRQDDPQFEDVVEWTLYALIIGEELGITQANAVEMAETASKPEVKRLLGSEGGFGAMMGVENDWAVNVISAVGNYEELFERTLGSKSKANVERGRNKLWSEGGLLYAPPVR</sequence>
<gene>
    <name evidence="6" type="ORF">V1479_22185</name>
</gene>
<dbReference type="Pfam" id="PF00497">
    <property type="entry name" value="SBP_bac_3"/>
    <property type="match status" value="1"/>
</dbReference>
<evidence type="ECO:0000313" key="7">
    <source>
        <dbReference type="Proteomes" id="UP001559025"/>
    </source>
</evidence>
<accession>A0ABV3X0I2</accession>
<keyword evidence="3 4" id="KW-0732">Signal</keyword>
<reference evidence="6 7" key="1">
    <citation type="submission" date="2024-01" db="EMBL/GenBank/DDBJ databases">
        <title>New evidence supports the origin of RcGTA from prophage.</title>
        <authorList>
            <person name="Xu Y."/>
            <person name="Liu B."/>
            <person name="Chen F."/>
        </authorList>
    </citation>
    <scope>NUCLEOTIDE SEQUENCE [LARGE SCALE GENOMIC DNA]</scope>
    <source>
        <strain evidence="6 7">CBW1107-2</strain>
    </source>
</reference>
<dbReference type="PANTHER" id="PTHR30085:SF7">
    <property type="entry name" value="AMINO-ACID ABC TRANSPORTER-BINDING PROTEIN YHDW-RELATED"/>
    <property type="match status" value="1"/>
</dbReference>
<dbReference type="Proteomes" id="UP001559025">
    <property type="component" value="Unassembled WGS sequence"/>
</dbReference>
<dbReference type="InterPro" id="IPR051455">
    <property type="entry name" value="Bact_solute-bind_prot3"/>
</dbReference>
<dbReference type="SUPFAM" id="SSF53850">
    <property type="entry name" value="Periplasmic binding protein-like II"/>
    <property type="match status" value="1"/>
</dbReference>
<dbReference type="RefSeq" id="WP_368804787.1">
    <property type="nucleotide sequence ID" value="NZ_JAZHFV010000008.1"/>
</dbReference>
<name>A0ABV3X0I2_9HYPH</name>
<evidence type="ECO:0000256" key="4">
    <source>
        <dbReference type="SAM" id="SignalP"/>
    </source>
</evidence>
<keyword evidence="7" id="KW-1185">Reference proteome</keyword>
<feature type="chain" id="PRO_5046122239" evidence="4">
    <location>
        <begin position="23"/>
        <end position="340"/>
    </location>
</feature>
<feature type="signal peptide" evidence="4">
    <location>
        <begin position="1"/>
        <end position="22"/>
    </location>
</feature>
<evidence type="ECO:0000256" key="2">
    <source>
        <dbReference type="ARBA" id="ARBA00022448"/>
    </source>
</evidence>
<dbReference type="PANTHER" id="PTHR30085">
    <property type="entry name" value="AMINO ACID ABC TRANSPORTER PERMEASE"/>
    <property type="match status" value="1"/>
</dbReference>
<evidence type="ECO:0000256" key="3">
    <source>
        <dbReference type="ARBA" id="ARBA00022729"/>
    </source>
</evidence>
<protein>
    <submittedName>
        <fullName evidence="6">Amino acid ABC transporter substrate-binding protein</fullName>
    </submittedName>
</protein>
<dbReference type="InterPro" id="IPR001638">
    <property type="entry name" value="Solute-binding_3/MltF_N"/>
</dbReference>
<dbReference type="Gene3D" id="3.40.190.10">
    <property type="entry name" value="Periplasmic binding protein-like II"/>
    <property type="match status" value="2"/>
</dbReference>
<evidence type="ECO:0000259" key="5">
    <source>
        <dbReference type="SMART" id="SM00062"/>
    </source>
</evidence>
<dbReference type="SMART" id="SM00062">
    <property type="entry name" value="PBPb"/>
    <property type="match status" value="1"/>
</dbReference>